<gene>
    <name evidence="7" type="ORF">ACFQO8_03880</name>
</gene>
<name>A0ABW2PLQ7_9BACL</name>
<evidence type="ECO:0000256" key="1">
    <source>
        <dbReference type="ARBA" id="ARBA00004141"/>
    </source>
</evidence>
<dbReference type="InterPro" id="IPR006480">
    <property type="entry name" value="Phage_holin_4_1"/>
</dbReference>
<evidence type="ECO:0000256" key="4">
    <source>
        <dbReference type="ARBA" id="ARBA00023136"/>
    </source>
</evidence>
<dbReference type="NCBIfam" id="TIGR01593">
    <property type="entry name" value="holin_tox_secr"/>
    <property type="match status" value="1"/>
</dbReference>
<evidence type="ECO:0000313" key="8">
    <source>
        <dbReference type="Proteomes" id="UP001596439"/>
    </source>
</evidence>
<dbReference type="EMBL" id="JBHTCE010000001">
    <property type="protein sequence ID" value="MFC7389271.1"/>
    <property type="molecule type" value="Genomic_DNA"/>
</dbReference>
<evidence type="ECO:0000313" key="7">
    <source>
        <dbReference type="EMBL" id="MFC7389271.1"/>
    </source>
</evidence>
<feature type="transmembrane region" description="Helical" evidence="6">
    <location>
        <begin position="31"/>
        <end position="48"/>
    </location>
</feature>
<evidence type="ECO:0000256" key="2">
    <source>
        <dbReference type="ARBA" id="ARBA00022692"/>
    </source>
</evidence>
<evidence type="ECO:0000256" key="3">
    <source>
        <dbReference type="ARBA" id="ARBA00022989"/>
    </source>
</evidence>
<keyword evidence="3 6" id="KW-1133">Transmembrane helix</keyword>
<protein>
    <submittedName>
        <fullName evidence="7">Holin family protein</fullName>
    </submittedName>
</protein>
<comment type="caution">
    <text evidence="7">The sequence shown here is derived from an EMBL/GenBank/DDBJ whole genome shotgun (WGS) entry which is preliminary data.</text>
</comment>
<dbReference type="Proteomes" id="UP001596439">
    <property type="component" value="Unassembled WGS sequence"/>
</dbReference>
<proteinExistence type="inferred from homology"/>
<feature type="transmembrane region" description="Helical" evidence="6">
    <location>
        <begin position="57"/>
        <end position="78"/>
    </location>
</feature>
<keyword evidence="2 6" id="KW-0812">Transmembrane</keyword>
<organism evidence="7 8">
    <name type="scientific">Exiguobacterium aestuarii</name>
    <dbReference type="NCBI Taxonomy" id="273527"/>
    <lineage>
        <taxon>Bacteria</taxon>
        <taxon>Bacillati</taxon>
        <taxon>Bacillota</taxon>
        <taxon>Bacilli</taxon>
        <taxon>Bacillales</taxon>
        <taxon>Bacillales Family XII. Incertae Sedis</taxon>
        <taxon>Exiguobacterium</taxon>
    </lineage>
</organism>
<dbReference type="Pfam" id="PF05105">
    <property type="entry name" value="Phage_holin_4_1"/>
    <property type="match status" value="1"/>
</dbReference>
<accession>A0ABW2PLQ7</accession>
<comment type="similarity">
    <text evidence="5">Belongs to the bacteriophage holin family. Cp-1 holin subfamily.</text>
</comment>
<dbReference type="RefSeq" id="WP_214787114.1">
    <property type="nucleotide sequence ID" value="NZ_JANIEL010000112.1"/>
</dbReference>
<feature type="transmembrane region" description="Helical" evidence="6">
    <location>
        <begin position="7"/>
        <end position="25"/>
    </location>
</feature>
<keyword evidence="4 6" id="KW-0472">Membrane</keyword>
<keyword evidence="8" id="KW-1185">Reference proteome</keyword>
<evidence type="ECO:0000256" key="6">
    <source>
        <dbReference type="SAM" id="Phobius"/>
    </source>
</evidence>
<reference evidence="8" key="1">
    <citation type="journal article" date="2019" name="Int. J. Syst. Evol. Microbiol.">
        <title>The Global Catalogue of Microorganisms (GCM) 10K type strain sequencing project: providing services to taxonomists for standard genome sequencing and annotation.</title>
        <authorList>
            <consortium name="The Broad Institute Genomics Platform"/>
            <consortium name="The Broad Institute Genome Sequencing Center for Infectious Disease"/>
            <person name="Wu L."/>
            <person name="Ma J."/>
        </authorList>
    </citation>
    <scope>NUCLEOTIDE SEQUENCE [LARGE SCALE GENOMIC DNA]</scope>
    <source>
        <strain evidence="8">CCUG 55590</strain>
    </source>
</reference>
<evidence type="ECO:0000256" key="5">
    <source>
        <dbReference type="ARBA" id="ARBA00023600"/>
    </source>
</evidence>
<sequence>MRTLHIIEGGIAALATLVTGLLGGWDVAVKLLAALIIIDYVTGFLAAGKHKKINSDVMFWGGIRKGVIFLVIVVAVLADEMLNNSSPILRTLVIYYYIAREALSVTENCAILGVPLPPQFVSVLAQLQGDKEEPTIDRIAQDVASEQEKVEPISREVPVDAELAEKEATVTKEEEK</sequence>
<comment type="subcellular location">
    <subcellularLocation>
        <location evidence="1">Membrane</location>
        <topology evidence="1">Multi-pass membrane protein</topology>
    </subcellularLocation>
</comment>